<evidence type="ECO:0000256" key="8">
    <source>
        <dbReference type="ARBA" id="ARBA00022801"/>
    </source>
</evidence>
<keyword evidence="5" id="KW-0645">Protease</keyword>
<evidence type="ECO:0000313" key="17">
    <source>
        <dbReference type="EMBL" id="SFQ65087.1"/>
    </source>
</evidence>
<evidence type="ECO:0000256" key="13">
    <source>
        <dbReference type="SAM" id="SignalP"/>
    </source>
</evidence>
<evidence type="ECO:0000256" key="3">
    <source>
        <dbReference type="ARBA" id="ARBA00006006"/>
    </source>
</evidence>
<dbReference type="InterPro" id="IPR026444">
    <property type="entry name" value="Secre_tail"/>
</dbReference>
<keyword evidence="6" id="KW-0479">Metal-binding</keyword>
<feature type="chain" id="PRO_5011745381" evidence="13">
    <location>
        <begin position="28"/>
        <end position="935"/>
    </location>
</feature>
<dbReference type="Pfam" id="PF18962">
    <property type="entry name" value="Por_Secre_tail"/>
    <property type="match status" value="1"/>
</dbReference>
<comment type="subcellular location">
    <subcellularLocation>
        <location evidence="2">Secreted</location>
    </subcellularLocation>
</comment>
<dbReference type="Proteomes" id="UP000199029">
    <property type="component" value="Unassembled WGS sequence"/>
</dbReference>
<feature type="signal peptide" evidence="13">
    <location>
        <begin position="1"/>
        <end position="27"/>
    </location>
</feature>
<dbReference type="Gene3D" id="3.10.170.10">
    <property type="match status" value="1"/>
</dbReference>
<gene>
    <name evidence="17" type="ORF">SAMN04515668_3426</name>
</gene>
<dbReference type="GO" id="GO:0005615">
    <property type="term" value="C:extracellular space"/>
    <property type="evidence" value="ECO:0007669"/>
    <property type="project" value="InterPro"/>
</dbReference>
<dbReference type="Pfam" id="PF02128">
    <property type="entry name" value="Peptidase_M36"/>
    <property type="match status" value="1"/>
</dbReference>
<dbReference type="GO" id="GO:0004222">
    <property type="term" value="F:metalloendopeptidase activity"/>
    <property type="evidence" value="ECO:0007669"/>
    <property type="project" value="InterPro"/>
</dbReference>
<keyword evidence="7 13" id="KW-0732">Signal</keyword>
<dbReference type="RefSeq" id="WP_092676338.1">
    <property type="nucleotide sequence ID" value="NZ_FOXS01000005.1"/>
</dbReference>
<accession>A0A1I6A945</accession>
<dbReference type="CDD" id="cd04818">
    <property type="entry name" value="PA_subtilisin_1"/>
    <property type="match status" value="1"/>
</dbReference>
<dbReference type="AlphaFoldDB" id="A0A1I6A945"/>
<keyword evidence="18" id="KW-1185">Reference proteome</keyword>
<proteinExistence type="inferred from homology"/>
<evidence type="ECO:0000256" key="4">
    <source>
        <dbReference type="ARBA" id="ARBA00022525"/>
    </source>
</evidence>
<dbReference type="Pfam" id="PF07504">
    <property type="entry name" value="FTP"/>
    <property type="match status" value="1"/>
</dbReference>
<keyword evidence="9" id="KW-0862">Zinc</keyword>
<name>A0A1I6A945_HYMAR</name>
<feature type="domain" description="Secretion system C-terminal sorting" evidence="16">
    <location>
        <begin position="856"/>
        <end position="933"/>
    </location>
</feature>
<dbReference type="GO" id="GO:0006508">
    <property type="term" value="P:proteolysis"/>
    <property type="evidence" value="ECO:0007669"/>
    <property type="project" value="UniProtKB-KW"/>
</dbReference>
<evidence type="ECO:0000256" key="12">
    <source>
        <dbReference type="SAM" id="MobiDB-lite"/>
    </source>
</evidence>
<keyword evidence="11" id="KW-0865">Zymogen</keyword>
<dbReference type="Gene3D" id="1.10.390.10">
    <property type="entry name" value="Neutral Protease Domain 2"/>
    <property type="match status" value="1"/>
</dbReference>
<sequence length="935" mass="99150">MALILTNSGYRKLALAIALAVPGLAVAQQGTPVTEALASFSAKAQRQSPLSAADVANPYVTSSYFDPSTGLTHTYLQQRVNGLTVFNANGAVHTDRSGKVVFFNQDFLPGAAAVAPSTTPTLTPEQAVVAAAKRLDLPRPVSLQRLVEARVADGIVFNKGGISEENIPVRLMYMRVDNKLVLVWNVTIAQLDQQHYWNARIDAQTGRFVDRNDYVVSERATFQQHVLESKKPSRQPMATTVAALAADAKRSTLGTKGTAAANSMTVIPVPFENPDISPRVVVPFSSANPLYSPYGWQVGEGKAPANFFADTYSLLSSGKQLTRGNNVAAYDDNATTTNGNGTLTSTTNSPDGGPTLNFDFPFNQRLGARNPGNVAAGITNLFYWNNMLHDVMMSKGFDEVSGNFQYKNITNLGRGNDFVRAESQDGSRRNNASFTSPPDGTPGLMQMYLWDNEAANTLTITAPTSAAGTYKFNTASFGPLLSTLPNGLCGDIVAVNDGVSADGGISSCATPYVNAAAIQGKIALIRRGGCNAPATNNFTDKVKFAQLNGAIGAIVYDSNPTGTTPSPMGGTDATVTIPAIGISGVDGERLRAALANNAVATGCATTGPDFDGSFDNGVVSHEYGHGISTRLTGGPANSNCLENSDGNQTMGEGWSDFFALWMTTRPGDGGGNSRYVGTYDGGEPYAVGPGFRNKPYSTDFAKNDYTYSQLGTAAGQAQRTHDVGEVWATVLWDLNWQFIYKYGYSADFFSANGGNNKMLKLVLDGLKLQVCNPGFLDGRDALLRADTVTNRAANADLIWNVFARRGMGANAVQGPRVNGVPTVGGVVQGFNLPLGTRVIALSNKNGNVVGNALEAYPNPAQEKLTVRTQLNSAVPMQVIIVDLLGKTVLRSVSVPAARMQQNGLELNTSSIATGVYVVRVTTSEGTFTTKVSIQH</sequence>
<dbReference type="InterPro" id="IPR011096">
    <property type="entry name" value="FTP_domain"/>
</dbReference>
<dbReference type="EMBL" id="FOXS01000005">
    <property type="protein sequence ID" value="SFQ65087.1"/>
    <property type="molecule type" value="Genomic_DNA"/>
</dbReference>
<dbReference type="SUPFAM" id="SSF55486">
    <property type="entry name" value="Metalloproteases ('zincins'), catalytic domain"/>
    <property type="match status" value="1"/>
</dbReference>
<evidence type="ECO:0000256" key="10">
    <source>
        <dbReference type="ARBA" id="ARBA00023049"/>
    </source>
</evidence>
<dbReference type="PANTHER" id="PTHR33478:SF1">
    <property type="entry name" value="EXTRACELLULAR METALLOPROTEINASE MEP"/>
    <property type="match status" value="1"/>
</dbReference>
<dbReference type="GO" id="GO:0008270">
    <property type="term" value="F:zinc ion binding"/>
    <property type="evidence" value="ECO:0007669"/>
    <property type="project" value="InterPro"/>
</dbReference>
<evidence type="ECO:0000259" key="16">
    <source>
        <dbReference type="Pfam" id="PF18962"/>
    </source>
</evidence>
<dbReference type="InterPro" id="IPR046450">
    <property type="entry name" value="PA_dom_sf"/>
</dbReference>
<feature type="domain" description="FTP" evidence="15">
    <location>
        <begin position="60"/>
        <end position="107"/>
    </location>
</feature>
<keyword evidence="4" id="KW-0964">Secreted</keyword>
<protein>
    <submittedName>
        <fullName evidence="17">Por secretion system C-terminal sorting domain-containing protein</fullName>
    </submittedName>
</protein>
<feature type="domain" description="PA" evidence="14">
    <location>
        <begin position="506"/>
        <end position="590"/>
    </location>
</feature>
<evidence type="ECO:0000256" key="7">
    <source>
        <dbReference type="ARBA" id="ARBA00022729"/>
    </source>
</evidence>
<evidence type="ECO:0000256" key="5">
    <source>
        <dbReference type="ARBA" id="ARBA00022670"/>
    </source>
</evidence>
<dbReference type="SUPFAM" id="SSF52025">
    <property type="entry name" value="PA domain"/>
    <property type="match status" value="1"/>
</dbReference>
<dbReference type="InterPro" id="IPR001842">
    <property type="entry name" value="Peptidase_M36"/>
</dbReference>
<evidence type="ECO:0000313" key="18">
    <source>
        <dbReference type="Proteomes" id="UP000199029"/>
    </source>
</evidence>
<evidence type="ECO:0000256" key="9">
    <source>
        <dbReference type="ARBA" id="ARBA00022833"/>
    </source>
</evidence>
<keyword evidence="8" id="KW-0378">Hydrolase</keyword>
<dbReference type="NCBIfam" id="TIGR04183">
    <property type="entry name" value="Por_Secre_tail"/>
    <property type="match status" value="1"/>
</dbReference>
<dbReference type="CDD" id="cd09596">
    <property type="entry name" value="M36"/>
    <property type="match status" value="1"/>
</dbReference>
<comment type="cofactor">
    <cofactor evidence="1">
        <name>Zn(2+)</name>
        <dbReference type="ChEBI" id="CHEBI:29105"/>
    </cofactor>
</comment>
<organism evidence="17 18">
    <name type="scientific">Hymenobacter arizonensis</name>
    <name type="common">Siccationidurans arizonensis</name>
    <dbReference type="NCBI Taxonomy" id="1227077"/>
    <lineage>
        <taxon>Bacteria</taxon>
        <taxon>Pseudomonadati</taxon>
        <taxon>Bacteroidota</taxon>
        <taxon>Cytophagia</taxon>
        <taxon>Cytophagales</taxon>
        <taxon>Hymenobacteraceae</taxon>
        <taxon>Hymenobacter</taxon>
    </lineage>
</organism>
<dbReference type="InterPro" id="IPR027268">
    <property type="entry name" value="Peptidase_M4/M1_CTD_sf"/>
</dbReference>
<feature type="compositionally biased region" description="Low complexity" evidence="12">
    <location>
        <begin position="335"/>
        <end position="349"/>
    </location>
</feature>
<dbReference type="Pfam" id="PF02225">
    <property type="entry name" value="PA"/>
    <property type="match status" value="1"/>
</dbReference>
<evidence type="ECO:0000256" key="2">
    <source>
        <dbReference type="ARBA" id="ARBA00004613"/>
    </source>
</evidence>
<evidence type="ECO:0000256" key="11">
    <source>
        <dbReference type="ARBA" id="ARBA00023145"/>
    </source>
</evidence>
<dbReference type="Gene3D" id="3.50.30.30">
    <property type="match status" value="1"/>
</dbReference>
<evidence type="ECO:0000259" key="14">
    <source>
        <dbReference type="Pfam" id="PF02225"/>
    </source>
</evidence>
<dbReference type="InterPro" id="IPR003137">
    <property type="entry name" value="PA_domain"/>
</dbReference>
<evidence type="ECO:0000259" key="15">
    <source>
        <dbReference type="Pfam" id="PF07504"/>
    </source>
</evidence>
<dbReference type="PANTHER" id="PTHR33478">
    <property type="entry name" value="EXTRACELLULAR METALLOPROTEINASE MEP"/>
    <property type="match status" value="1"/>
</dbReference>
<reference evidence="18" key="1">
    <citation type="submission" date="2016-10" db="EMBL/GenBank/DDBJ databases">
        <authorList>
            <person name="Varghese N."/>
            <person name="Submissions S."/>
        </authorList>
    </citation>
    <scope>NUCLEOTIDE SEQUENCE [LARGE SCALE GENOMIC DNA]</scope>
    <source>
        <strain evidence="18">OR362-8,ATCC BAA-1266,JCM 13504</strain>
    </source>
</reference>
<feature type="region of interest" description="Disordered" evidence="12">
    <location>
        <begin position="332"/>
        <end position="354"/>
    </location>
</feature>
<evidence type="ECO:0000256" key="1">
    <source>
        <dbReference type="ARBA" id="ARBA00001947"/>
    </source>
</evidence>
<evidence type="ECO:0000256" key="6">
    <source>
        <dbReference type="ARBA" id="ARBA00022723"/>
    </source>
</evidence>
<dbReference type="OrthoDB" id="5377264at2"/>
<comment type="similarity">
    <text evidence="3">Belongs to the peptidase M36 family.</text>
</comment>
<dbReference type="STRING" id="1227077.SAMN04515668_3426"/>
<dbReference type="InterPro" id="IPR050371">
    <property type="entry name" value="Fungal_virulence_M36"/>
</dbReference>
<keyword evidence="10" id="KW-0482">Metalloprotease</keyword>